<dbReference type="OrthoDB" id="691789at2759"/>
<feature type="region of interest" description="Disordered" evidence="1">
    <location>
        <begin position="19"/>
        <end position="141"/>
    </location>
</feature>
<reference evidence="2" key="1">
    <citation type="submission" date="2020-10" db="EMBL/GenBank/DDBJ databases">
        <authorList>
            <person name="Han B."/>
            <person name="Lu T."/>
            <person name="Zhao Q."/>
            <person name="Huang X."/>
            <person name="Zhao Y."/>
        </authorList>
    </citation>
    <scope>NUCLEOTIDE SEQUENCE</scope>
</reference>
<evidence type="ECO:0000313" key="2">
    <source>
        <dbReference type="EMBL" id="CAD6250298.1"/>
    </source>
</evidence>
<proteinExistence type="predicted"/>
<gene>
    <name evidence="2" type="ORF">NCGR_LOCUS34092</name>
</gene>
<feature type="compositionally biased region" description="Basic and acidic residues" evidence="1">
    <location>
        <begin position="185"/>
        <end position="202"/>
    </location>
</feature>
<name>A0A811Q171_9POAL</name>
<sequence>MAGAEQEAKKMVTIRLGVSSCGSTSVPSASHLLPIPCTGEPTAAGEASSPARSKVSPSRTAAFDATNPKTEPNVEGSARRNTKTLHEMSTTGGRRGRYGSRPTSSYGAASLTLHQSASPSPCIRRGDEYREPHGGEGASSSVAHLLDKVQRRLPARIDSAKSSAILENIRLQKTRQPSQLQRGGADTDWRDPQVSGKKNEVSDHRYWQTDTVSSRISSASDSKLELVDAFEGGNRSTQFKKPLAMSPREPVRFHLPRRPSVLDRRGALDATSESRLLQTHIGRPKLVSTWEGETYLATLGPRGGYGYPHPPPFYRCEVCREETAFYRLKCCNPWYPCSFPYGQMLWMAKRTENHLQYYFAPIHQLMDHKVDRVENIKLKSVGFISTKEWYLSLYLFITPMLQQAKIQII</sequence>
<dbReference type="EMBL" id="CAJGYO010000008">
    <property type="protein sequence ID" value="CAD6250298.1"/>
    <property type="molecule type" value="Genomic_DNA"/>
</dbReference>
<dbReference type="Proteomes" id="UP000604825">
    <property type="component" value="Unassembled WGS sequence"/>
</dbReference>
<keyword evidence="3" id="KW-1185">Reference proteome</keyword>
<dbReference type="AlphaFoldDB" id="A0A811Q171"/>
<evidence type="ECO:0000256" key="1">
    <source>
        <dbReference type="SAM" id="MobiDB-lite"/>
    </source>
</evidence>
<feature type="region of interest" description="Disordered" evidence="1">
    <location>
        <begin position="168"/>
        <end position="202"/>
    </location>
</feature>
<comment type="caution">
    <text evidence="2">The sequence shown here is derived from an EMBL/GenBank/DDBJ whole genome shotgun (WGS) entry which is preliminary data.</text>
</comment>
<evidence type="ECO:0000313" key="3">
    <source>
        <dbReference type="Proteomes" id="UP000604825"/>
    </source>
</evidence>
<organism evidence="2 3">
    <name type="scientific">Miscanthus lutarioriparius</name>
    <dbReference type="NCBI Taxonomy" id="422564"/>
    <lineage>
        <taxon>Eukaryota</taxon>
        <taxon>Viridiplantae</taxon>
        <taxon>Streptophyta</taxon>
        <taxon>Embryophyta</taxon>
        <taxon>Tracheophyta</taxon>
        <taxon>Spermatophyta</taxon>
        <taxon>Magnoliopsida</taxon>
        <taxon>Liliopsida</taxon>
        <taxon>Poales</taxon>
        <taxon>Poaceae</taxon>
        <taxon>PACMAD clade</taxon>
        <taxon>Panicoideae</taxon>
        <taxon>Andropogonodae</taxon>
        <taxon>Andropogoneae</taxon>
        <taxon>Saccharinae</taxon>
        <taxon>Miscanthus</taxon>
    </lineage>
</organism>
<protein>
    <submittedName>
        <fullName evidence="2">Uncharacterized protein</fullName>
    </submittedName>
</protein>
<feature type="compositionally biased region" description="Basic and acidic residues" evidence="1">
    <location>
        <begin position="124"/>
        <end position="134"/>
    </location>
</feature>
<accession>A0A811Q171</accession>